<dbReference type="PANTHER" id="PTHR30288">
    <property type="entry name" value="FLAGELLAR CAP/ASSEMBLY PROTEIN FLID"/>
    <property type="match status" value="1"/>
</dbReference>
<keyword evidence="9" id="KW-1185">Reference proteome</keyword>
<evidence type="ECO:0000259" key="7">
    <source>
        <dbReference type="Pfam" id="PF07195"/>
    </source>
</evidence>
<evidence type="ECO:0000256" key="5">
    <source>
        <dbReference type="RuleBase" id="RU362066"/>
    </source>
</evidence>
<organism evidence="8 9">
    <name type="scientific">Aquibacillus koreensis</name>
    <dbReference type="NCBI Taxonomy" id="279446"/>
    <lineage>
        <taxon>Bacteria</taxon>
        <taxon>Bacillati</taxon>
        <taxon>Bacillota</taxon>
        <taxon>Bacilli</taxon>
        <taxon>Bacillales</taxon>
        <taxon>Bacillaceae</taxon>
        <taxon>Aquibacillus</taxon>
    </lineage>
</organism>
<feature type="domain" description="Flagellar hook-associated protein 2 N-terminal" evidence="6">
    <location>
        <begin position="16"/>
        <end position="111"/>
    </location>
</feature>
<gene>
    <name evidence="8" type="ORF">NC661_14655</name>
</gene>
<keyword evidence="5" id="KW-0964">Secreted</keyword>
<evidence type="ECO:0000256" key="2">
    <source>
        <dbReference type="ARBA" id="ARBA00011255"/>
    </source>
</evidence>
<keyword evidence="4 5" id="KW-0975">Bacterial flagellum</keyword>
<evidence type="ECO:0000259" key="6">
    <source>
        <dbReference type="Pfam" id="PF02465"/>
    </source>
</evidence>
<comment type="subcellular location">
    <subcellularLocation>
        <location evidence="5">Secreted</location>
    </subcellularLocation>
    <subcellularLocation>
        <location evidence="5">Bacterial flagellum</location>
    </subcellularLocation>
</comment>
<comment type="caution">
    <text evidence="8">The sequence shown here is derived from an EMBL/GenBank/DDBJ whole genome shotgun (WGS) entry which is preliminary data.</text>
</comment>
<dbReference type="Pfam" id="PF02465">
    <property type="entry name" value="FliD_N"/>
    <property type="match status" value="1"/>
</dbReference>
<dbReference type="GO" id="GO:0071973">
    <property type="term" value="P:bacterial-type flagellum-dependent cell motility"/>
    <property type="evidence" value="ECO:0007669"/>
    <property type="project" value="TreeGrafter"/>
</dbReference>
<comment type="similarity">
    <text evidence="1 5">Belongs to the FliD family.</text>
</comment>
<feature type="domain" description="Flagellar hook-associated protein 2 C-terminal" evidence="7">
    <location>
        <begin position="255"/>
        <end position="513"/>
    </location>
</feature>
<protein>
    <recommendedName>
        <fullName evidence="5">Flagellar hook-associated protein 2</fullName>
        <shortName evidence="5">HAP2</shortName>
    </recommendedName>
    <alternativeName>
        <fullName evidence="5">Flagellar cap protein</fullName>
    </alternativeName>
</protein>
<dbReference type="InterPro" id="IPR010809">
    <property type="entry name" value="FliD_C"/>
</dbReference>
<dbReference type="GO" id="GO:0005576">
    <property type="term" value="C:extracellular region"/>
    <property type="evidence" value="ECO:0007669"/>
    <property type="project" value="UniProtKB-SubCell"/>
</dbReference>
<keyword evidence="3" id="KW-0175">Coiled coil</keyword>
<dbReference type="InterPro" id="IPR040026">
    <property type="entry name" value="FliD"/>
</dbReference>
<evidence type="ECO:0000313" key="8">
    <source>
        <dbReference type="EMBL" id="MDC3421611.1"/>
    </source>
</evidence>
<keyword evidence="8" id="KW-0966">Cell projection</keyword>
<comment type="subunit">
    <text evidence="2 5">Homopentamer.</text>
</comment>
<dbReference type="InterPro" id="IPR003481">
    <property type="entry name" value="FliD_N"/>
</dbReference>
<dbReference type="Proteomes" id="UP001145072">
    <property type="component" value="Unassembled WGS sequence"/>
</dbReference>
<proteinExistence type="inferred from homology"/>
<dbReference type="GO" id="GO:0007155">
    <property type="term" value="P:cell adhesion"/>
    <property type="evidence" value="ECO:0007669"/>
    <property type="project" value="InterPro"/>
</dbReference>
<dbReference type="PANTHER" id="PTHR30288:SF0">
    <property type="entry name" value="FLAGELLAR HOOK-ASSOCIATED PROTEIN 2"/>
    <property type="match status" value="1"/>
</dbReference>
<dbReference type="GO" id="GO:0009424">
    <property type="term" value="C:bacterial-type flagellum hook"/>
    <property type="evidence" value="ECO:0007669"/>
    <property type="project" value="UniProtKB-UniRule"/>
</dbReference>
<evidence type="ECO:0000256" key="1">
    <source>
        <dbReference type="ARBA" id="ARBA00009764"/>
    </source>
</evidence>
<dbReference type="AlphaFoldDB" id="A0A9X3WNV5"/>
<dbReference type="EMBL" id="JAMQJZ010000012">
    <property type="protein sequence ID" value="MDC3421611.1"/>
    <property type="molecule type" value="Genomic_DNA"/>
</dbReference>
<comment type="function">
    <text evidence="5">Required for morphogenesis and for the elongation of the flagellar filament by facilitating polymerization of the flagellin monomers at the tip of growing filament. Forms a capping structure, which prevents flagellin subunits (transported through the central channel of the flagellum) from leaking out without polymerization at the distal end.</text>
</comment>
<name>A0A9X3WNV5_9BACI</name>
<accession>A0A9X3WNV5</accession>
<evidence type="ECO:0000256" key="3">
    <source>
        <dbReference type="ARBA" id="ARBA00023054"/>
    </source>
</evidence>
<evidence type="ECO:0000313" key="9">
    <source>
        <dbReference type="Proteomes" id="UP001145072"/>
    </source>
</evidence>
<sequence length="524" mass="58536">MAYSVNTSNRISGLASGMDTETMVKDLMAAERLPLDKLEQDKTWMEWQRDSFRDVNKSFFDLDSKVLDMKLERTYNSKTTTSSQSGAVTAVATASASSGSYNIEVDELATSAINVSQNGISGEEKINPNGKLSEQTFADPNFSTSGSFTISYFDEEGEEVPVSISYGPDDSLNSILKKIGTETGNEIRASYDIQSDRVFLERTKSGDFNTSEAADKYYGAEIVFGEPDGSSSFLETLGLQMTDDNDSTVLAESGGTDAAFKYNGIELTSKTNSYTLNDISFQFNSKTNGTPAYVSVTNDVDASFDKIMDFVNKYNETIEKVNASLTEERFRDFKPLTQAQKDEMSEDEIEKWEEKARSGTLKGESILSSGLNSMRQGWYGTVENDGNFTHLSQIGITTSSNYLERGKLEVNEDELKKALQDDPGSVHKLFSNNVEGSGRGIINRLEDSMNATMKNIESRAGKTTSTLQQYTIGRNLDNIDDRISAFEDRLRRTEDRYWRQFTEMEKAIQQMNNQSNYLMQQFSF</sequence>
<dbReference type="RefSeq" id="WP_259870848.1">
    <property type="nucleotide sequence ID" value="NZ_JAMQJZ010000012.1"/>
</dbReference>
<dbReference type="Pfam" id="PF07195">
    <property type="entry name" value="FliD_C"/>
    <property type="match status" value="1"/>
</dbReference>
<dbReference type="GO" id="GO:0009421">
    <property type="term" value="C:bacterial-type flagellum filament cap"/>
    <property type="evidence" value="ECO:0007669"/>
    <property type="project" value="InterPro"/>
</dbReference>
<keyword evidence="8" id="KW-0282">Flagellum</keyword>
<keyword evidence="8" id="KW-0969">Cilium</keyword>
<evidence type="ECO:0000256" key="4">
    <source>
        <dbReference type="ARBA" id="ARBA00023143"/>
    </source>
</evidence>
<dbReference type="NCBIfam" id="NF005833">
    <property type="entry name" value="PRK07737.1"/>
    <property type="match status" value="1"/>
</dbReference>
<reference evidence="8" key="1">
    <citation type="submission" date="2022-06" db="EMBL/GenBank/DDBJ databases">
        <title>Aquibacillus sp. a new bacterium isolated from soil saline samples.</title>
        <authorList>
            <person name="Galisteo C."/>
            <person name="De La Haba R."/>
            <person name="Sanchez-Porro C."/>
            <person name="Ventosa A."/>
        </authorList>
    </citation>
    <scope>NUCLEOTIDE SEQUENCE</scope>
    <source>
        <strain evidence="8">JCM 12387</strain>
    </source>
</reference>